<feature type="compositionally biased region" description="Polar residues" evidence="9">
    <location>
        <begin position="1"/>
        <end position="11"/>
    </location>
</feature>
<evidence type="ECO:0000256" key="9">
    <source>
        <dbReference type="SAM" id="MobiDB-lite"/>
    </source>
</evidence>
<dbReference type="EMBL" id="MU001632">
    <property type="protein sequence ID" value="KAF2486594.1"/>
    <property type="molecule type" value="Genomic_DNA"/>
</dbReference>
<dbReference type="Proteomes" id="UP000799767">
    <property type="component" value="Unassembled WGS sequence"/>
</dbReference>
<gene>
    <name evidence="10" type="ORF">BDY17DRAFT_343459</name>
</gene>
<evidence type="ECO:0000256" key="7">
    <source>
        <dbReference type="ARBA" id="ARBA00023163"/>
    </source>
</evidence>
<evidence type="ECO:0000256" key="8">
    <source>
        <dbReference type="ARBA" id="ARBA00023242"/>
    </source>
</evidence>
<reference evidence="10" key="1">
    <citation type="journal article" date="2020" name="Stud. Mycol.">
        <title>101 Dothideomycetes genomes: a test case for predicting lifestyles and emergence of pathogens.</title>
        <authorList>
            <person name="Haridas S."/>
            <person name="Albert R."/>
            <person name="Binder M."/>
            <person name="Bloem J."/>
            <person name="Labutti K."/>
            <person name="Salamov A."/>
            <person name="Andreopoulos B."/>
            <person name="Baker S."/>
            <person name="Barry K."/>
            <person name="Bills G."/>
            <person name="Bluhm B."/>
            <person name="Cannon C."/>
            <person name="Castanera R."/>
            <person name="Culley D."/>
            <person name="Daum C."/>
            <person name="Ezra D."/>
            <person name="Gonzalez J."/>
            <person name="Henrissat B."/>
            <person name="Kuo A."/>
            <person name="Liang C."/>
            <person name="Lipzen A."/>
            <person name="Lutzoni F."/>
            <person name="Magnuson J."/>
            <person name="Mondo S."/>
            <person name="Nolan M."/>
            <person name="Ohm R."/>
            <person name="Pangilinan J."/>
            <person name="Park H.-J."/>
            <person name="Ramirez L."/>
            <person name="Alfaro M."/>
            <person name="Sun H."/>
            <person name="Tritt A."/>
            <person name="Yoshinaga Y."/>
            <person name="Zwiers L.-H."/>
            <person name="Turgeon B."/>
            <person name="Goodwin S."/>
            <person name="Spatafora J."/>
            <person name="Crous P."/>
            <person name="Grigoriev I."/>
        </authorList>
    </citation>
    <scope>NUCLEOTIDE SEQUENCE</scope>
    <source>
        <strain evidence="10">CBS 113389</strain>
    </source>
</reference>
<sequence length="326" mass="35726">MQPGTQSNETRSPARPVPNFHDVQNIYTPSQRRPLADVSPNVKPVTPSATPGFLKRPLTGSPLKRSFNAAMESGEGLMYLKRRRLGENEVLSEDGAQREREASMEIGVQPLPPLSGVVDIPSPTEPNTPPSEDNASTEGSSAERKSFSSLINYDASSQPSNLTFPTVSKAELLKLRLRVAMYKVRTNQVAVPFPELHVESDASRNSTQQAIEDAVAQLRKEAQEVLAREPSQPSYPTLLPAPVLQPTAYSSRMIYDANLHSSPPTSKTLNRLPMTIATATPLRAMWRTDSPPTSAQRLFRPSEQELTSSVVKGRVAEGLLGLKYLM</sequence>
<evidence type="ECO:0000313" key="10">
    <source>
        <dbReference type="EMBL" id="KAF2486594.1"/>
    </source>
</evidence>
<dbReference type="GO" id="GO:0005737">
    <property type="term" value="C:cytoplasm"/>
    <property type="evidence" value="ECO:0007669"/>
    <property type="project" value="UniProtKB-SubCell"/>
</dbReference>
<evidence type="ECO:0000256" key="5">
    <source>
        <dbReference type="ARBA" id="ARBA00022491"/>
    </source>
</evidence>
<keyword evidence="11" id="KW-1185">Reference proteome</keyword>
<dbReference type="Pfam" id="PF08528">
    <property type="entry name" value="Whi5"/>
    <property type="match status" value="1"/>
</dbReference>
<dbReference type="OrthoDB" id="5345625at2759"/>
<comment type="similarity">
    <text evidence="3">Belongs to the WHI5/NRM1 family.</text>
</comment>
<feature type="region of interest" description="Disordered" evidence="9">
    <location>
        <begin position="109"/>
        <end position="145"/>
    </location>
</feature>
<accession>A0A6A6Q3K2</accession>
<comment type="subcellular location">
    <subcellularLocation>
        <location evidence="2">Cytoplasm</location>
    </subcellularLocation>
    <subcellularLocation>
        <location evidence="1">Nucleus</location>
    </subcellularLocation>
</comment>
<keyword evidence="5" id="KW-0678">Repressor</keyword>
<keyword evidence="7" id="KW-0804">Transcription</keyword>
<keyword evidence="8" id="KW-0539">Nucleus</keyword>
<dbReference type="GeneID" id="54479042"/>
<evidence type="ECO:0000256" key="6">
    <source>
        <dbReference type="ARBA" id="ARBA00023015"/>
    </source>
</evidence>
<dbReference type="InterPro" id="IPR013734">
    <property type="entry name" value="TF_Nrm1/Whi5"/>
</dbReference>
<evidence type="ECO:0000256" key="2">
    <source>
        <dbReference type="ARBA" id="ARBA00004496"/>
    </source>
</evidence>
<evidence type="ECO:0000256" key="4">
    <source>
        <dbReference type="ARBA" id="ARBA00022490"/>
    </source>
</evidence>
<dbReference type="RefSeq" id="XP_033593163.1">
    <property type="nucleotide sequence ID" value="XM_033738040.1"/>
</dbReference>
<protein>
    <submittedName>
        <fullName evidence="10">Uncharacterized protein</fullName>
    </submittedName>
</protein>
<dbReference type="GO" id="GO:0005634">
    <property type="term" value="C:nucleus"/>
    <property type="evidence" value="ECO:0007669"/>
    <property type="project" value="UniProtKB-SubCell"/>
</dbReference>
<keyword evidence="6" id="KW-0805">Transcription regulation</keyword>
<name>A0A6A6Q3K2_9PEZI</name>
<evidence type="ECO:0000313" key="11">
    <source>
        <dbReference type="Proteomes" id="UP000799767"/>
    </source>
</evidence>
<proteinExistence type="inferred from homology"/>
<dbReference type="AlphaFoldDB" id="A0A6A6Q3K2"/>
<feature type="region of interest" description="Disordered" evidence="9">
    <location>
        <begin position="1"/>
        <end position="64"/>
    </location>
</feature>
<keyword evidence="4" id="KW-0963">Cytoplasm</keyword>
<organism evidence="10 11">
    <name type="scientific">Neohortaea acidophila</name>
    <dbReference type="NCBI Taxonomy" id="245834"/>
    <lineage>
        <taxon>Eukaryota</taxon>
        <taxon>Fungi</taxon>
        <taxon>Dikarya</taxon>
        <taxon>Ascomycota</taxon>
        <taxon>Pezizomycotina</taxon>
        <taxon>Dothideomycetes</taxon>
        <taxon>Dothideomycetidae</taxon>
        <taxon>Mycosphaerellales</taxon>
        <taxon>Teratosphaeriaceae</taxon>
        <taxon>Neohortaea</taxon>
    </lineage>
</organism>
<evidence type="ECO:0000256" key="3">
    <source>
        <dbReference type="ARBA" id="ARBA00006922"/>
    </source>
</evidence>
<evidence type="ECO:0000256" key="1">
    <source>
        <dbReference type="ARBA" id="ARBA00004123"/>
    </source>
</evidence>